<dbReference type="NCBIfam" id="TIGR00723">
    <property type="entry name" value="ttdB_fumA_fumB"/>
    <property type="match status" value="1"/>
</dbReference>
<dbReference type="PANTHER" id="PTHR43351:SF2">
    <property type="entry name" value="L(+)-TARTRATE DEHYDRATASE SUBUNIT BETA-RELATED"/>
    <property type="match status" value="1"/>
</dbReference>
<accession>A0A1F4T7B2</accession>
<comment type="caution">
    <text evidence="4">The sequence shown here is derived from an EMBL/GenBank/DDBJ whole genome shotgun (WGS) entry which is preliminary data.</text>
</comment>
<protein>
    <submittedName>
        <fullName evidence="4">Fumarate hydratase</fullName>
    </submittedName>
</protein>
<evidence type="ECO:0000256" key="1">
    <source>
        <dbReference type="ARBA" id="ARBA00008876"/>
    </source>
</evidence>
<gene>
    <name evidence="4" type="ORF">A3K49_06540</name>
</gene>
<organism evidence="4 5">
    <name type="scientific">candidate division WOR-1 bacterium RIFOXYC12_FULL_54_18</name>
    <dbReference type="NCBI Taxonomy" id="1802584"/>
    <lineage>
        <taxon>Bacteria</taxon>
        <taxon>Bacillati</taxon>
        <taxon>Saganbacteria</taxon>
    </lineage>
</organism>
<evidence type="ECO:0000256" key="2">
    <source>
        <dbReference type="ARBA" id="ARBA00023239"/>
    </source>
</evidence>
<proteinExistence type="inferred from homology"/>
<evidence type="ECO:0000313" key="5">
    <source>
        <dbReference type="Proteomes" id="UP000178602"/>
    </source>
</evidence>
<sequence>MSAIKLTTPLTNEAINALKAGDEVLISGTIYAARDAAHKQFGLQPPFDLQGQIIYYASPTPTKPGEVIGSIGPTTSSRMDAFTPALLAAGLKGMIGKGSRGPEVIEAIKKHQAVYFTVPGGAAALLAKRVKTARLLAYPELHSEAALELTVDNFPATVTIDSTGGNLFEAGRNKYAK</sequence>
<reference evidence="4 5" key="1">
    <citation type="journal article" date="2016" name="Nat. Commun.">
        <title>Thousands of microbial genomes shed light on interconnected biogeochemical processes in an aquifer system.</title>
        <authorList>
            <person name="Anantharaman K."/>
            <person name="Brown C.T."/>
            <person name="Hug L.A."/>
            <person name="Sharon I."/>
            <person name="Castelle C.J."/>
            <person name="Probst A.J."/>
            <person name="Thomas B.C."/>
            <person name="Singh A."/>
            <person name="Wilkins M.J."/>
            <person name="Karaoz U."/>
            <person name="Brodie E.L."/>
            <person name="Williams K.H."/>
            <person name="Hubbard S.S."/>
            <person name="Banfield J.F."/>
        </authorList>
    </citation>
    <scope>NUCLEOTIDE SEQUENCE [LARGE SCALE GENOMIC DNA]</scope>
</reference>
<dbReference type="InterPro" id="IPR004647">
    <property type="entry name" value="Fe-S_hydro-lyase_TtdB-typ_cat"/>
</dbReference>
<dbReference type="Pfam" id="PF05683">
    <property type="entry name" value="Fumerase_C"/>
    <property type="match status" value="1"/>
</dbReference>
<dbReference type="AlphaFoldDB" id="A0A1F4T7B2"/>
<evidence type="ECO:0000259" key="3">
    <source>
        <dbReference type="Pfam" id="PF05683"/>
    </source>
</evidence>
<dbReference type="InterPro" id="IPR036660">
    <property type="entry name" value="Fe-S_hydroAse_TtdB_cat_sf"/>
</dbReference>
<dbReference type="Gene3D" id="3.20.130.10">
    <property type="entry name" value="Fe-S hydro-lyase, tartrate dehydratase beta-type, catalytic domain"/>
    <property type="match status" value="1"/>
</dbReference>
<feature type="domain" description="Fe-S hydro-lyase tartrate dehydratase beta-type catalytic" evidence="3">
    <location>
        <begin position="3"/>
        <end position="170"/>
    </location>
</feature>
<comment type="similarity">
    <text evidence="1">Belongs to the class-I fumarase family.</text>
</comment>
<dbReference type="GO" id="GO:0016836">
    <property type="term" value="F:hydro-lyase activity"/>
    <property type="evidence" value="ECO:0007669"/>
    <property type="project" value="InterPro"/>
</dbReference>
<dbReference type="Proteomes" id="UP000178602">
    <property type="component" value="Unassembled WGS sequence"/>
</dbReference>
<dbReference type="EMBL" id="MEUG01000001">
    <property type="protein sequence ID" value="OGC28598.1"/>
    <property type="molecule type" value="Genomic_DNA"/>
</dbReference>
<dbReference type="PANTHER" id="PTHR43351">
    <property type="entry name" value="L(+)-TARTRATE DEHYDRATASE SUBUNIT BETA"/>
    <property type="match status" value="1"/>
</dbReference>
<keyword evidence="2" id="KW-0456">Lyase</keyword>
<dbReference type="SUPFAM" id="SSF117457">
    <property type="entry name" value="FumA C-terminal domain-like"/>
    <property type="match status" value="1"/>
</dbReference>
<name>A0A1F4T7B2_UNCSA</name>
<evidence type="ECO:0000313" key="4">
    <source>
        <dbReference type="EMBL" id="OGC28598.1"/>
    </source>
</evidence>